<sequence length="324" mass="34107">MTVGATELVLVRHGETDWNKEHRMQGQQYPGPPLNEQGFKQCQVLCQVLQQRYSSFDAVVSSDLLRATQTADVLAAAYGLQVTAHPGLRERHFGLLQGLTYEAAPAAQPQAWAVMQGSCVASRIPGGGESLQELDERIAAALLDIAAANPGKRVLLVSHGGVMHAVHRVARGSQATDKVANCCINAIMAVPCSSTQQQQQQQQPSLQVEAVSAHTAAADQFDSCCIAKASSNSHSIDLQVNCNSTAACVPSSCCGANCGENTKCSCRAIAPFASEHEGAAAAAGGWRQQPCGGRLLLSQWNDGHELASHGFVDALSFGGGFKEA</sequence>
<dbReference type="AlphaFoldDB" id="A0A383V9P9"/>
<proteinExistence type="inferred from homology"/>
<dbReference type="InterPro" id="IPR050275">
    <property type="entry name" value="PGM_Phosphatase"/>
</dbReference>
<dbReference type="STRING" id="3088.A0A383V9P9"/>
<evidence type="ECO:0000256" key="2">
    <source>
        <dbReference type="PIRSR" id="PIRSR613078-1"/>
    </source>
</evidence>
<dbReference type="PANTHER" id="PTHR48100:SF44">
    <property type="entry name" value="PHOSPHATASE C1620.13-RELATED"/>
    <property type="match status" value="1"/>
</dbReference>
<evidence type="ECO:0000256" key="1">
    <source>
        <dbReference type="ARBA" id="ARBA00038362"/>
    </source>
</evidence>
<dbReference type="PROSITE" id="PS00175">
    <property type="entry name" value="PG_MUTASE"/>
    <property type="match status" value="1"/>
</dbReference>
<organism evidence="4 5">
    <name type="scientific">Tetradesmus obliquus</name>
    <name type="common">Green alga</name>
    <name type="synonym">Acutodesmus obliquus</name>
    <dbReference type="NCBI Taxonomy" id="3088"/>
    <lineage>
        <taxon>Eukaryota</taxon>
        <taxon>Viridiplantae</taxon>
        <taxon>Chlorophyta</taxon>
        <taxon>core chlorophytes</taxon>
        <taxon>Chlorophyceae</taxon>
        <taxon>CS clade</taxon>
        <taxon>Sphaeropleales</taxon>
        <taxon>Scenedesmaceae</taxon>
        <taxon>Tetradesmus</taxon>
    </lineage>
</organism>
<gene>
    <name evidence="4" type="ORF">BQ4739_LOCUS1599</name>
</gene>
<keyword evidence="5" id="KW-1185">Reference proteome</keyword>
<feature type="active site" description="Proton donor/acceptor" evidence="2">
    <location>
        <position position="90"/>
    </location>
</feature>
<feature type="binding site" evidence="3">
    <location>
        <begin position="12"/>
        <end position="19"/>
    </location>
    <ligand>
        <name>substrate</name>
    </ligand>
</feature>
<evidence type="ECO:0000313" key="4">
    <source>
        <dbReference type="EMBL" id="SZX61066.1"/>
    </source>
</evidence>
<name>A0A383V9P9_TETOB</name>
<evidence type="ECO:0000256" key="3">
    <source>
        <dbReference type="PIRSR" id="PIRSR613078-2"/>
    </source>
</evidence>
<dbReference type="CDD" id="cd07067">
    <property type="entry name" value="HP_PGM_like"/>
    <property type="match status" value="1"/>
</dbReference>
<dbReference type="SMART" id="SM00855">
    <property type="entry name" value="PGAM"/>
    <property type="match status" value="1"/>
</dbReference>
<dbReference type="InterPro" id="IPR013078">
    <property type="entry name" value="His_Pase_superF_clade-1"/>
</dbReference>
<dbReference type="Gene3D" id="3.40.50.1240">
    <property type="entry name" value="Phosphoglycerate mutase-like"/>
    <property type="match status" value="1"/>
</dbReference>
<dbReference type="GO" id="GO:0016791">
    <property type="term" value="F:phosphatase activity"/>
    <property type="evidence" value="ECO:0007669"/>
    <property type="project" value="TreeGrafter"/>
</dbReference>
<feature type="binding site" evidence="3">
    <location>
        <position position="66"/>
    </location>
    <ligand>
        <name>substrate</name>
    </ligand>
</feature>
<comment type="similarity">
    <text evidence="1">Belongs to the phosphoglycerate mutase family.</text>
</comment>
<dbReference type="SUPFAM" id="SSF53254">
    <property type="entry name" value="Phosphoglycerate mutase-like"/>
    <property type="match status" value="1"/>
</dbReference>
<reference evidence="4 5" key="1">
    <citation type="submission" date="2016-10" db="EMBL/GenBank/DDBJ databases">
        <authorList>
            <person name="Cai Z."/>
        </authorList>
    </citation>
    <scope>NUCLEOTIDE SEQUENCE [LARGE SCALE GENOMIC DNA]</scope>
</reference>
<dbReference type="InterPro" id="IPR029033">
    <property type="entry name" value="His_PPase_superfam"/>
</dbReference>
<dbReference type="InterPro" id="IPR001345">
    <property type="entry name" value="PG/BPGM_mutase_AS"/>
</dbReference>
<dbReference type="EMBL" id="FNXT01000121">
    <property type="protein sequence ID" value="SZX61066.1"/>
    <property type="molecule type" value="Genomic_DNA"/>
</dbReference>
<evidence type="ECO:0008006" key="6">
    <source>
        <dbReference type="Google" id="ProtNLM"/>
    </source>
</evidence>
<accession>A0A383V9P9</accession>
<dbReference type="GO" id="GO:0005829">
    <property type="term" value="C:cytosol"/>
    <property type="evidence" value="ECO:0007669"/>
    <property type="project" value="TreeGrafter"/>
</dbReference>
<protein>
    <recommendedName>
        <fullName evidence="6">Phosphoglycerate mutase-like protein</fullName>
    </recommendedName>
</protein>
<evidence type="ECO:0000313" key="5">
    <source>
        <dbReference type="Proteomes" id="UP000256970"/>
    </source>
</evidence>
<dbReference type="PANTHER" id="PTHR48100">
    <property type="entry name" value="BROAD-SPECIFICITY PHOSPHATASE YOR283W-RELATED"/>
    <property type="match status" value="1"/>
</dbReference>
<dbReference type="Pfam" id="PF00300">
    <property type="entry name" value="His_Phos_1"/>
    <property type="match status" value="1"/>
</dbReference>
<feature type="active site" description="Tele-phosphohistidine intermediate" evidence="2">
    <location>
        <position position="13"/>
    </location>
</feature>
<dbReference type="Proteomes" id="UP000256970">
    <property type="component" value="Unassembled WGS sequence"/>
</dbReference>